<keyword evidence="6" id="KW-0804">Transcription</keyword>
<sequence length="310" mass="35706">MANIMNFSQPTPASAPQHYKENTRNYHAFRRGMYLYPCDEDEKDRMDIYHKIFEVARRGQLHTAPIISSHNEPARIMDVGCGTGIWAIDIADRYPTAEVLGLDLVNIQPEKIPPQLRFRVPIDHEGPWTFGEESWDLIHIQQACGSISSWPELYQKAFAHLKPGSGYIEQVEIDLKPRCDDGTLLPDSPLHEWYNYLDDATNRANRPIAFNAATKEQLRAAGFIDIREQIIRAPLNGWPNDPHQRQIGRWYYIGLSEGLEALSAAPFTRIFRWDFTEHVLPLCGRVKKEMTNHKVHAYNNIHIITARKPL</sequence>
<dbReference type="GO" id="GO:0005634">
    <property type="term" value="C:nucleus"/>
    <property type="evidence" value="ECO:0007669"/>
    <property type="project" value="UniProtKB-SubCell"/>
</dbReference>
<evidence type="ECO:0000256" key="6">
    <source>
        <dbReference type="ARBA" id="ARBA00023163"/>
    </source>
</evidence>
<keyword evidence="3" id="KW-0808">Transferase</keyword>
<comment type="catalytic activity">
    <reaction evidence="9">
        <text>L-methionyl-[protein] + S-adenosyl-L-methionine = S-methyl-L-methionyl-[protein] + S-adenosyl-L-homocysteine</text>
        <dbReference type="Rhea" id="RHEA:60560"/>
        <dbReference type="Rhea" id="RHEA-COMP:12313"/>
        <dbReference type="Rhea" id="RHEA-COMP:15592"/>
        <dbReference type="ChEBI" id="CHEBI:16044"/>
        <dbReference type="ChEBI" id="CHEBI:57856"/>
        <dbReference type="ChEBI" id="CHEBI:59789"/>
        <dbReference type="ChEBI" id="CHEBI:142742"/>
    </reaction>
    <physiologicalReaction direction="left-to-right" evidence="9">
        <dbReference type="Rhea" id="RHEA:60561"/>
    </physiologicalReaction>
</comment>
<dbReference type="OrthoDB" id="2013972at2759"/>
<dbReference type="Pfam" id="PF13489">
    <property type="entry name" value="Methyltransf_23"/>
    <property type="match status" value="1"/>
</dbReference>
<dbReference type="PANTHER" id="PTHR43591">
    <property type="entry name" value="METHYLTRANSFERASE"/>
    <property type="match status" value="1"/>
</dbReference>
<comment type="similarity">
    <text evidence="8">Belongs to the methyltransferase superfamily. LaeA methyltransferase family.</text>
</comment>
<keyword evidence="5" id="KW-0805">Transcription regulation</keyword>
<dbReference type="GO" id="GO:0032259">
    <property type="term" value="P:methylation"/>
    <property type="evidence" value="ECO:0007669"/>
    <property type="project" value="UniProtKB-KW"/>
</dbReference>
<evidence type="ECO:0000256" key="1">
    <source>
        <dbReference type="ARBA" id="ARBA00004123"/>
    </source>
</evidence>
<evidence type="ECO:0000256" key="5">
    <source>
        <dbReference type="ARBA" id="ARBA00023015"/>
    </source>
</evidence>
<evidence type="ECO:0000256" key="8">
    <source>
        <dbReference type="ARBA" id="ARBA00038158"/>
    </source>
</evidence>
<keyword evidence="4" id="KW-0949">S-adenosyl-L-methionine</keyword>
<dbReference type="Gene3D" id="3.40.50.150">
    <property type="entry name" value="Vaccinia Virus protein VP39"/>
    <property type="match status" value="1"/>
</dbReference>
<reference evidence="10" key="1">
    <citation type="journal article" date="2020" name="Stud. Mycol.">
        <title>101 Dothideomycetes genomes: a test case for predicting lifestyles and emergence of pathogens.</title>
        <authorList>
            <person name="Haridas S."/>
            <person name="Albert R."/>
            <person name="Binder M."/>
            <person name="Bloem J."/>
            <person name="Labutti K."/>
            <person name="Salamov A."/>
            <person name="Andreopoulos B."/>
            <person name="Baker S."/>
            <person name="Barry K."/>
            <person name="Bills G."/>
            <person name="Bluhm B."/>
            <person name="Cannon C."/>
            <person name="Castanera R."/>
            <person name="Culley D."/>
            <person name="Daum C."/>
            <person name="Ezra D."/>
            <person name="Gonzalez J."/>
            <person name="Henrissat B."/>
            <person name="Kuo A."/>
            <person name="Liang C."/>
            <person name="Lipzen A."/>
            <person name="Lutzoni F."/>
            <person name="Magnuson J."/>
            <person name="Mondo S."/>
            <person name="Nolan M."/>
            <person name="Ohm R."/>
            <person name="Pangilinan J."/>
            <person name="Park H.-J."/>
            <person name="Ramirez L."/>
            <person name="Alfaro M."/>
            <person name="Sun H."/>
            <person name="Tritt A."/>
            <person name="Yoshinaga Y."/>
            <person name="Zwiers L.-H."/>
            <person name="Turgeon B."/>
            <person name="Goodwin S."/>
            <person name="Spatafora J."/>
            <person name="Crous P."/>
            <person name="Grigoriev I."/>
        </authorList>
    </citation>
    <scope>NUCLEOTIDE SEQUENCE</scope>
    <source>
        <strain evidence="10">CBS 115976</strain>
    </source>
</reference>
<keyword evidence="7" id="KW-0539">Nucleus</keyword>
<protein>
    <submittedName>
        <fullName evidence="10">LaeA-like protein</fullName>
    </submittedName>
</protein>
<evidence type="ECO:0000256" key="9">
    <source>
        <dbReference type="ARBA" id="ARBA00047870"/>
    </source>
</evidence>
<dbReference type="SUPFAM" id="SSF53335">
    <property type="entry name" value="S-adenosyl-L-methionine-dependent methyltransferases"/>
    <property type="match status" value="1"/>
</dbReference>
<evidence type="ECO:0000256" key="3">
    <source>
        <dbReference type="ARBA" id="ARBA00022679"/>
    </source>
</evidence>
<dbReference type="Proteomes" id="UP000799302">
    <property type="component" value="Unassembled WGS sequence"/>
</dbReference>
<accession>A0A6A6U7J2</accession>
<gene>
    <name evidence="10" type="ORF">BT63DRAFT_455853</name>
</gene>
<dbReference type="CDD" id="cd02440">
    <property type="entry name" value="AdoMet_MTases"/>
    <property type="match status" value="1"/>
</dbReference>
<evidence type="ECO:0000256" key="7">
    <source>
        <dbReference type="ARBA" id="ARBA00023242"/>
    </source>
</evidence>
<dbReference type="InterPro" id="IPR029063">
    <property type="entry name" value="SAM-dependent_MTases_sf"/>
</dbReference>
<comment type="subcellular location">
    <subcellularLocation>
        <location evidence="1">Nucleus</location>
    </subcellularLocation>
</comment>
<evidence type="ECO:0000313" key="11">
    <source>
        <dbReference type="Proteomes" id="UP000799302"/>
    </source>
</evidence>
<evidence type="ECO:0000313" key="10">
    <source>
        <dbReference type="EMBL" id="KAF2668219.1"/>
    </source>
</evidence>
<evidence type="ECO:0000256" key="2">
    <source>
        <dbReference type="ARBA" id="ARBA00022603"/>
    </source>
</evidence>
<name>A0A6A6U7J2_9PEZI</name>
<keyword evidence="11" id="KW-1185">Reference proteome</keyword>
<dbReference type="AlphaFoldDB" id="A0A6A6U7J2"/>
<keyword evidence="2" id="KW-0489">Methyltransferase</keyword>
<proteinExistence type="inferred from homology"/>
<evidence type="ECO:0000256" key="4">
    <source>
        <dbReference type="ARBA" id="ARBA00022691"/>
    </source>
</evidence>
<organism evidence="10 11">
    <name type="scientific">Microthyrium microscopicum</name>
    <dbReference type="NCBI Taxonomy" id="703497"/>
    <lineage>
        <taxon>Eukaryota</taxon>
        <taxon>Fungi</taxon>
        <taxon>Dikarya</taxon>
        <taxon>Ascomycota</taxon>
        <taxon>Pezizomycotina</taxon>
        <taxon>Dothideomycetes</taxon>
        <taxon>Dothideomycetes incertae sedis</taxon>
        <taxon>Microthyriales</taxon>
        <taxon>Microthyriaceae</taxon>
        <taxon>Microthyrium</taxon>
    </lineage>
</organism>
<dbReference type="EMBL" id="MU004236">
    <property type="protein sequence ID" value="KAF2668219.1"/>
    <property type="molecule type" value="Genomic_DNA"/>
</dbReference>
<dbReference type="PANTHER" id="PTHR43591:SF30">
    <property type="entry name" value="PROTEIN-METHIONINE METHYLTRANSFERASE LAEA"/>
    <property type="match status" value="1"/>
</dbReference>
<dbReference type="GO" id="GO:0008168">
    <property type="term" value="F:methyltransferase activity"/>
    <property type="evidence" value="ECO:0007669"/>
    <property type="project" value="UniProtKB-KW"/>
</dbReference>